<sequence>MRNTREANLRVWNKEYSWSEDGEEWKGQAHLCGVPYAEWKVSVVEHLLAPGIAPGGTVLEIGPGHGRWTAEILPRCGRTILVDLSPNCIEHCRHRFPVSIVWNTTSAMVEAFRPFQRPKSISPGLLTCLSISIEWLLRGIFKSSHGFSDLAVGPFFTMRDAATGLSGFPSFEIAERVADGSTSGFRWEGCGTTTAGGRMFPLGSSERWPARQDSAWSGRFVGGGLVGATGAPLRGLGHLF</sequence>
<gene>
    <name evidence="1" type="ORF">MAMT_01303</name>
</gene>
<protein>
    <recommendedName>
        <fullName evidence="3">Methyltransferase domain-containing protein</fullName>
    </recommendedName>
</protein>
<dbReference type="AlphaFoldDB" id="A0A5E6MEA9"/>
<dbReference type="Gene3D" id="3.40.50.150">
    <property type="entry name" value="Vaccinia Virus protein VP39"/>
    <property type="match status" value="1"/>
</dbReference>
<dbReference type="EMBL" id="CABFVA020000070">
    <property type="protein sequence ID" value="VVM06591.1"/>
    <property type="molecule type" value="Genomic_DNA"/>
</dbReference>
<evidence type="ECO:0008006" key="3">
    <source>
        <dbReference type="Google" id="ProtNLM"/>
    </source>
</evidence>
<name>A0A5E6MEA9_9BACT</name>
<proteinExistence type="predicted"/>
<evidence type="ECO:0000313" key="1">
    <source>
        <dbReference type="EMBL" id="VVM06591.1"/>
    </source>
</evidence>
<dbReference type="SUPFAM" id="SSF53335">
    <property type="entry name" value="S-adenosyl-L-methionine-dependent methyltransferases"/>
    <property type="match status" value="1"/>
</dbReference>
<dbReference type="CDD" id="cd02440">
    <property type="entry name" value="AdoMet_MTases"/>
    <property type="match status" value="1"/>
</dbReference>
<reference evidence="1 2" key="1">
    <citation type="submission" date="2019-09" db="EMBL/GenBank/DDBJ databases">
        <authorList>
            <person name="Cremers G."/>
        </authorList>
    </citation>
    <scope>NUCLEOTIDE SEQUENCE [LARGE SCALE GENOMIC DNA]</scope>
    <source>
        <strain evidence="1">4A</strain>
    </source>
</reference>
<evidence type="ECO:0000313" key="2">
    <source>
        <dbReference type="Proteomes" id="UP000334923"/>
    </source>
</evidence>
<dbReference type="Proteomes" id="UP000334923">
    <property type="component" value="Unassembled WGS sequence"/>
</dbReference>
<dbReference type="InterPro" id="IPR029063">
    <property type="entry name" value="SAM-dependent_MTases_sf"/>
</dbReference>
<keyword evidence="2" id="KW-1185">Reference proteome</keyword>
<organism evidence="1 2">
    <name type="scientific">Methylacidimicrobium tartarophylax</name>
    <dbReference type="NCBI Taxonomy" id="1041768"/>
    <lineage>
        <taxon>Bacteria</taxon>
        <taxon>Pseudomonadati</taxon>
        <taxon>Verrucomicrobiota</taxon>
        <taxon>Methylacidimicrobium</taxon>
    </lineage>
</organism>
<accession>A0A5E6MEA9</accession>